<organism evidence="2">
    <name type="scientific">marine metagenome</name>
    <dbReference type="NCBI Taxonomy" id="408172"/>
    <lineage>
        <taxon>unclassified sequences</taxon>
        <taxon>metagenomes</taxon>
        <taxon>ecological metagenomes</taxon>
    </lineage>
</organism>
<dbReference type="Gene3D" id="2.60.40.10">
    <property type="entry name" value="Immunoglobulins"/>
    <property type="match status" value="2"/>
</dbReference>
<evidence type="ECO:0000259" key="1">
    <source>
        <dbReference type="Pfam" id="PF07705"/>
    </source>
</evidence>
<feature type="domain" description="CARDB" evidence="1">
    <location>
        <begin position="29"/>
        <end position="128"/>
    </location>
</feature>
<sequence length="455" mass="50386">MSRKLTALLLAVLMLPFSAMNAIADEGDPDLSINEISFSDDSPTGGDTVTITAEIANDGGASGLMGVNTSVSFYWDNNYIGEDTVYVPGSGTADAEIDWRAVGGTHTIKVIVDEDEQVRESDEENNMEEEDIDVAYPPILVLDDDNSSNNGGTRTETDSYYIDALENMGSMGYDIIRVESGQDAPGYDTLSEYVALIWICGSDYQSGDTDITFTDNDKINVGDYLDDGGSMWVIGQDILYDFDYQDGARNEGDFEYDYLGISYVDHDRATPTVVYGVEGDPISDGVAYGADPIMVDFADDLDPREGFVKVLSGGGDYNISTIRTEDDYKLVFMTIDFSSITETEDRDELMENMVEYLAVQLENDVSLSRFNNPKNKETIEPGVMSTINVTVRNRGTANQADVDVYIDVRCRNDTDYRFMDDDTVSINAGEGAFVEFEWETPDDEDYEYDINARAY</sequence>
<dbReference type="AlphaFoldDB" id="A0A382GHH6"/>
<name>A0A382GHH6_9ZZZZ</name>
<gene>
    <name evidence="2" type="ORF">METZ01_LOCUS226495</name>
</gene>
<proteinExistence type="predicted"/>
<feature type="non-terminal residue" evidence="2">
    <location>
        <position position="455"/>
    </location>
</feature>
<protein>
    <recommendedName>
        <fullName evidence="1">CARDB domain-containing protein</fullName>
    </recommendedName>
</protein>
<evidence type="ECO:0000313" key="2">
    <source>
        <dbReference type="EMBL" id="SVB73641.1"/>
    </source>
</evidence>
<dbReference type="InterPro" id="IPR013783">
    <property type="entry name" value="Ig-like_fold"/>
</dbReference>
<feature type="domain" description="CARDB" evidence="1">
    <location>
        <begin position="374"/>
        <end position="450"/>
    </location>
</feature>
<accession>A0A382GHH6</accession>
<dbReference type="EMBL" id="UINC01055122">
    <property type="protein sequence ID" value="SVB73641.1"/>
    <property type="molecule type" value="Genomic_DNA"/>
</dbReference>
<dbReference type="InterPro" id="IPR011635">
    <property type="entry name" value="CARDB"/>
</dbReference>
<dbReference type="Pfam" id="PF07705">
    <property type="entry name" value="CARDB"/>
    <property type="match status" value="2"/>
</dbReference>
<reference evidence="2" key="1">
    <citation type="submission" date="2018-05" db="EMBL/GenBank/DDBJ databases">
        <authorList>
            <person name="Lanie J.A."/>
            <person name="Ng W.-L."/>
            <person name="Kazmierczak K.M."/>
            <person name="Andrzejewski T.M."/>
            <person name="Davidsen T.M."/>
            <person name="Wayne K.J."/>
            <person name="Tettelin H."/>
            <person name="Glass J.I."/>
            <person name="Rusch D."/>
            <person name="Podicherti R."/>
            <person name="Tsui H.-C.T."/>
            <person name="Winkler M.E."/>
        </authorList>
    </citation>
    <scope>NUCLEOTIDE SEQUENCE</scope>
</reference>